<keyword evidence="1" id="KW-0472">Membrane</keyword>
<reference evidence="2" key="1">
    <citation type="journal article" date="2021" name="IMA Fungus">
        <title>Genomic characterization of three marine fungi, including Emericellopsis atlantica sp. nov. with signatures of a generalist lifestyle and marine biomass degradation.</title>
        <authorList>
            <person name="Hagestad O.C."/>
            <person name="Hou L."/>
            <person name="Andersen J.H."/>
            <person name="Hansen E.H."/>
            <person name="Altermark B."/>
            <person name="Li C."/>
            <person name="Kuhnert E."/>
            <person name="Cox R.J."/>
            <person name="Crous P.W."/>
            <person name="Spatafora J.W."/>
            <person name="Lail K."/>
            <person name="Amirebrahimi M."/>
            <person name="Lipzen A."/>
            <person name="Pangilinan J."/>
            <person name="Andreopoulos W."/>
            <person name="Hayes R.D."/>
            <person name="Ng V."/>
            <person name="Grigoriev I.V."/>
            <person name="Jackson S.A."/>
            <person name="Sutton T.D.S."/>
            <person name="Dobson A.D.W."/>
            <person name="Rama T."/>
        </authorList>
    </citation>
    <scope>NUCLEOTIDE SEQUENCE</scope>
    <source>
        <strain evidence="2">TRa018bII</strain>
    </source>
</reference>
<evidence type="ECO:0000256" key="1">
    <source>
        <dbReference type="SAM" id="Phobius"/>
    </source>
</evidence>
<feature type="transmembrane region" description="Helical" evidence="1">
    <location>
        <begin position="12"/>
        <end position="28"/>
    </location>
</feature>
<comment type="caution">
    <text evidence="2">The sequence shown here is derived from an EMBL/GenBank/DDBJ whole genome shotgun (WGS) entry which is preliminary data.</text>
</comment>
<sequence length="50" mass="6101">NRVYNPSKENVFTCDIIYLFISLVYFRLKNKYKSRVSFNRVLEIISRKKP</sequence>
<dbReference type="Proteomes" id="UP000824998">
    <property type="component" value="Unassembled WGS sequence"/>
</dbReference>
<dbReference type="AlphaFoldDB" id="A0A9P7YL73"/>
<keyword evidence="3" id="KW-1185">Reference proteome</keyword>
<feature type="non-terminal residue" evidence="2">
    <location>
        <position position="1"/>
    </location>
</feature>
<keyword evidence="1" id="KW-0812">Transmembrane</keyword>
<dbReference type="EMBL" id="MU251424">
    <property type="protein sequence ID" value="KAG9235704.1"/>
    <property type="molecule type" value="Genomic_DNA"/>
</dbReference>
<organism evidence="2 3">
    <name type="scientific">Amylocarpus encephaloides</name>
    <dbReference type="NCBI Taxonomy" id="45428"/>
    <lineage>
        <taxon>Eukaryota</taxon>
        <taxon>Fungi</taxon>
        <taxon>Dikarya</taxon>
        <taxon>Ascomycota</taxon>
        <taxon>Pezizomycotina</taxon>
        <taxon>Leotiomycetes</taxon>
        <taxon>Helotiales</taxon>
        <taxon>Helotiales incertae sedis</taxon>
        <taxon>Amylocarpus</taxon>
    </lineage>
</organism>
<evidence type="ECO:0000313" key="2">
    <source>
        <dbReference type="EMBL" id="KAG9235704.1"/>
    </source>
</evidence>
<name>A0A9P7YL73_9HELO</name>
<protein>
    <submittedName>
        <fullName evidence="2">Uncharacterized protein</fullName>
    </submittedName>
</protein>
<accession>A0A9P7YL73</accession>
<dbReference type="OrthoDB" id="3563844at2759"/>
<keyword evidence="1" id="KW-1133">Transmembrane helix</keyword>
<gene>
    <name evidence="2" type="ORF">BJ875DRAFT_373676</name>
</gene>
<evidence type="ECO:0000313" key="3">
    <source>
        <dbReference type="Proteomes" id="UP000824998"/>
    </source>
</evidence>
<proteinExistence type="predicted"/>